<feature type="region of interest" description="Disordered" evidence="1">
    <location>
        <begin position="210"/>
        <end position="270"/>
    </location>
</feature>
<organism evidence="2 3">
    <name type="scientific">Dacryopinax primogenitus (strain DJM 731)</name>
    <name type="common">Brown rot fungus</name>
    <dbReference type="NCBI Taxonomy" id="1858805"/>
    <lineage>
        <taxon>Eukaryota</taxon>
        <taxon>Fungi</taxon>
        <taxon>Dikarya</taxon>
        <taxon>Basidiomycota</taxon>
        <taxon>Agaricomycotina</taxon>
        <taxon>Dacrymycetes</taxon>
        <taxon>Dacrymycetales</taxon>
        <taxon>Dacrymycetaceae</taxon>
        <taxon>Dacryopinax</taxon>
    </lineage>
</organism>
<feature type="region of interest" description="Disordered" evidence="1">
    <location>
        <begin position="307"/>
        <end position="374"/>
    </location>
</feature>
<dbReference type="GeneID" id="63686997"/>
<reference evidence="2 3" key="1">
    <citation type="journal article" date="2012" name="Science">
        <title>The Paleozoic origin of enzymatic lignin decomposition reconstructed from 31 fungal genomes.</title>
        <authorList>
            <person name="Floudas D."/>
            <person name="Binder M."/>
            <person name="Riley R."/>
            <person name="Barry K."/>
            <person name="Blanchette R.A."/>
            <person name="Henrissat B."/>
            <person name="Martinez A.T."/>
            <person name="Otillar R."/>
            <person name="Spatafora J.W."/>
            <person name="Yadav J.S."/>
            <person name="Aerts A."/>
            <person name="Benoit I."/>
            <person name="Boyd A."/>
            <person name="Carlson A."/>
            <person name="Copeland A."/>
            <person name="Coutinho P.M."/>
            <person name="de Vries R.P."/>
            <person name="Ferreira P."/>
            <person name="Findley K."/>
            <person name="Foster B."/>
            <person name="Gaskell J."/>
            <person name="Glotzer D."/>
            <person name="Gorecki P."/>
            <person name="Heitman J."/>
            <person name="Hesse C."/>
            <person name="Hori C."/>
            <person name="Igarashi K."/>
            <person name="Jurgens J.A."/>
            <person name="Kallen N."/>
            <person name="Kersten P."/>
            <person name="Kohler A."/>
            <person name="Kuees U."/>
            <person name="Kumar T.K.A."/>
            <person name="Kuo A."/>
            <person name="LaButti K."/>
            <person name="Larrondo L.F."/>
            <person name="Lindquist E."/>
            <person name="Ling A."/>
            <person name="Lombard V."/>
            <person name="Lucas S."/>
            <person name="Lundell T."/>
            <person name="Martin R."/>
            <person name="McLaughlin D.J."/>
            <person name="Morgenstern I."/>
            <person name="Morin E."/>
            <person name="Murat C."/>
            <person name="Nagy L.G."/>
            <person name="Nolan M."/>
            <person name="Ohm R.A."/>
            <person name="Patyshakuliyeva A."/>
            <person name="Rokas A."/>
            <person name="Ruiz-Duenas F.J."/>
            <person name="Sabat G."/>
            <person name="Salamov A."/>
            <person name="Samejima M."/>
            <person name="Schmutz J."/>
            <person name="Slot J.C."/>
            <person name="St John F."/>
            <person name="Stenlid J."/>
            <person name="Sun H."/>
            <person name="Sun S."/>
            <person name="Syed K."/>
            <person name="Tsang A."/>
            <person name="Wiebenga A."/>
            <person name="Young D."/>
            <person name="Pisabarro A."/>
            <person name="Eastwood D.C."/>
            <person name="Martin F."/>
            <person name="Cullen D."/>
            <person name="Grigoriev I.V."/>
            <person name="Hibbett D.S."/>
        </authorList>
    </citation>
    <scope>NUCLEOTIDE SEQUENCE [LARGE SCALE GENOMIC DNA]</scope>
    <source>
        <strain evidence="2 3">DJM-731 SS1</strain>
    </source>
</reference>
<dbReference type="EMBL" id="JH795857">
    <property type="protein sequence ID" value="EJU04840.1"/>
    <property type="molecule type" value="Genomic_DNA"/>
</dbReference>
<dbReference type="HOGENOM" id="CLU_023462_0_0_1"/>
<feature type="compositionally biased region" description="Pro residues" evidence="1">
    <location>
        <begin position="337"/>
        <end position="350"/>
    </location>
</feature>
<accession>M5G9D6</accession>
<sequence length="650" mass="70870">MGQTPSSSPRERRRSRVTSDLSFYLALPSLSDLLSKPRILLRLLANGLVLGDIVALMQTCRKTREALTHDGEIREIIFERTIPGYRRKISDYTLDEDVSATMVDYELLGESLAMPLHRYPTHALQILTSPPSAIPSVEAQQITQYLEALTQVHSRFVLLLRSRGPRWSLQLELDDPSWLVSNGGGGANALGQGRQNAHLWHRGPPREIVFPTPLWGGDDDNSPPSPLTIRSTPPSVPKRSTTKRRSSVLVNLRRSNSRAPPPPPNPVPAALSYYRQPQLIVPPNRRASFSRSLDSFVGGPTFPGLPPFGHSPSNNLTYPHGSAPPAVVSSQTWPRSTPSPPLISPSPPSPTGSGSPSGSDYSPPSLSHVTLPPMQPHSQFWGSHGLPPITSPHDLHLACLPTRAAVIRVFVPCASLSPSALLACEGQLFASGLWHFLHPGDVVCNLGYIPHAGSKSTSPQSSSAEIPVDPMQGDEDAPRGWLLYTGTSLVPYYPPAPPPLKNPLSLPTPTYYTHLSTTAPRFLLTLPGKPIDRPTLQASIMTLPPPHLGANVKIQVWRARITVPGDMIVYPNDSMQGTYIGPGWAGEWVVEADGTKEGLSALMDAEEGGERVWEVVKGRSRPGRVWLRLISTPSPPRSEEKPQELMQRLK</sequence>
<dbReference type="RefSeq" id="XP_040631734.1">
    <property type="nucleotide sequence ID" value="XM_040771935.1"/>
</dbReference>
<keyword evidence="3" id="KW-1185">Reference proteome</keyword>
<dbReference type="OrthoDB" id="3269821at2759"/>
<evidence type="ECO:0000313" key="2">
    <source>
        <dbReference type="EMBL" id="EJU04840.1"/>
    </source>
</evidence>
<dbReference type="AlphaFoldDB" id="M5G9D6"/>
<proteinExistence type="predicted"/>
<feature type="region of interest" description="Disordered" evidence="1">
    <location>
        <begin position="631"/>
        <end position="650"/>
    </location>
</feature>
<feature type="compositionally biased region" description="Low complexity" evidence="1">
    <location>
        <begin position="351"/>
        <end position="367"/>
    </location>
</feature>
<name>M5G9D6_DACPD</name>
<dbReference type="Proteomes" id="UP000030653">
    <property type="component" value="Unassembled WGS sequence"/>
</dbReference>
<dbReference type="OMA" id="LMFNGYC"/>
<protein>
    <submittedName>
        <fullName evidence="2">Uncharacterized protein</fullName>
    </submittedName>
</protein>
<feature type="compositionally biased region" description="Low complexity" evidence="1">
    <location>
        <begin position="247"/>
        <end position="258"/>
    </location>
</feature>
<evidence type="ECO:0000256" key="1">
    <source>
        <dbReference type="SAM" id="MobiDB-lite"/>
    </source>
</evidence>
<gene>
    <name evidence="2" type="ORF">DACRYDRAFT_20460</name>
</gene>
<evidence type="ECO:0000313" key="3">
    <source>
        <dbReference type="Proteomes" id="UP000030653"/>
    </source>
</evidence>